<dbReference type="AlphaFoldDB" id="E1YEW6"/>
<proteinExistence type="predicted"/>
<sequence length="149" mass="17257">MINKLNKLKPAVDKRALILIAGSIWICSGIMLLSFSYYWLRESKNISYWLIAGIAFILALLIHHFGFLKIVDKNLRRLLPAEEKKCIFSFMDWKSYLNVVVMAFLGIFVRHSSIPKIYLSVIYAAIGMALILSSVRYIRIFLCHLKKED</sequence>
<evidence type="ECO:0000313" key="2">
    <source>
        <dbReference type="EMBL" id="CBX29110.1"/>
    </source>
</evidence>
<feature type="transmembrane region" description="Helical" evidence="1">
    <location>
        <begin position="46"/>
        <end position="68"/>
    </location>
</feature>
<feature type="transmembrane region" description="Helical" evidence="1">
    <location>
        <begin position="117"/>
        <end position="138"/>
    </location>
</feature>
<reference evidence="2" key="1">
    <citation type="journal article" date="2011" name="Environ. Microbiol.">
        <title>Genomic insights into the metabolic potential of the polycyclic aromatic hydrocarbon degrading sulfate-reducing Deltaproteobacterium N47.</title>
        <authorList>
            <person name="Bergmann F."/>
            <person name="Selesi D."/>
            <person name="Weinmaier T."/>
            <person name="Tischler P."/>
            <person name="Rattei T."/>
            <person name="Meckenstock R.U."/>
        </authorList>
    </citation>
    <scope>NUCLEOTIDE SEQUENCE</scope>
</reference>
<accession>E1YEW6</accession>
<feature type="transmembrane region" description="Helical" evidence="1">
    <location>
        <begin position="16"/>
        <end position="40"/>
    </location>
</feature>
<keyword evidence="1" id="KW-0472">Membrane</keyword>
<evidence type="ECO:0000256" key="1">
    <source>
        <dbReference type="SAM" id="Phobius"/>
    </source>
</evidence>
<name>E1YEW6_9BACT</name>
<dbReference type="EMBL" id="FR695872">
    <property type="protein sequence ID" value="CBX29110.1"/>
    <property type="molecule type" value="Genomic_DNA"/>
</dbReference>
<protein>
    <submittedName>
        <fullName evidence="2">Uncharacterized protein</fullName>
    </submittedName>
</protein>
<keyword evidence="1" id="KW-0812">Transmembrane</keyword>
<keyword evidence="1" id="KW-1133">Transmembrane helix</keyword>
<gene>
    <name evidence="2" type="ORF">N47_J00910</name>
</gene>
<feature type="transmembrane region" description="Helical" evidence="1">
    <location>
        <begin position="93"/>
        <end position="111"/>
    </location>
</feature>
<organism evidence="2">
    <name type="scientific">uncultured Desulfobacterium sp</name>
    <dbReference type="NCBI Taxonomy" id="201089"/>
    <lineage>
        <taxon>Bacteria</taxon>
        <taxon>Pseudomonadati</taxon>
        <taxon>Thermodesulfobacteriota</taxon>
        <taxon>Desulfobacteria</taxon>
        <taxon>Desulfobacterales</taxon>
        <taxon>Desulfobacteriaceae</taxon>
        <taxon>Desulfobacterium</taxon>
        <taxon>environmental samples</taxon>
    </lineage>
</organism>